<protein>
    <submittedName>
        <fullName evidence="2">Uncharacterized protein</fullName>
    </submittedName>
</protein>
<accession>V8P4W6</accession>
<evidence type="ECO:0000313" key="2">
    <source>
        <dbReference type="EMBL" id="ETE69048.1"/>
    </source>
</evidence>
<proteinExistence type="predicted"/>
<dbReference type="AlphaFoldDB" id="V8P4W6"/>
<organism evidence="2 3">
    <name type="scientific">Ophiophagus hannah</name>
    <name type="common">King cobra</name>
    <name type="synonym">Naja hannah</name>
    <dbReference type="NCBI Taxonomy" id="8665"/>
    <lineage>
        <taxon>Eukaryota</taxon>
        <taxon>Metazoa</taxon>
        <taxon>Chordata</taxon>
        <taxon>Craniata</taxon>
        <taxon>Vertebrata</taxon>
        <taxon>Euteleostomi</taxon>
        <taxon>Lepidosauria</taxon>
        <taxon>Squamata</taxon>
        <taxon>Bifurcata</taxon>
        <taxon>Unidentata</taxon>
        <taxon>Episquamata</taxon>
        <taxon>Toxicofera</taxon>
        <taxon>Serpentes</taxon>
        <taxon>Colubroidea</taxon>
        <taxon>Elapidae</taxon>
        <taxon>Elapinae</taxon>
        <taxon>Ophiophagus</taxon>
    </lineage>
</organism>
<gene>
    <name evidence="2" type="ORF">L345_05151</name>
</gene>
<sequence>MFSDTVSYKVAIYSHWQARTLGKRSDFNVSGRVVVVFEGQYRDSFLELRARTANSRYFLGAESTRQFPSLSDSTNRVISESAGYELKVRMKVAAKPIGECWCVCAQSTNWGCRFRLFWPGYGASPPPRHGSPCPCSSPLSERNRRLLLSSNSAAAILQRQRSKGREAGREKRGGQLKTYSRPKPSYARRWQQSGDPLDQAAGSAPVRPLLRNPPPVTPAAGPTLKGTGLGRVLYSGGLPFPLSKASAGRGRFLRRCLATSGFGQHAVSECVCVSVCVCACVCVGHTQSTVTRAHLAWSMPGNGKRGSRQA</sequence>
<feature type="region of interest" description="Disordered" evidence="1">
    <location>
        <begin position="157"/>
        <end position="223"/>
    </location>
</feature>
<feature type="compositionally biased region" description="Basic and acidic residues" evidence="1">
    <location>
        <begin position="163"/>
        <end position="173"/>
    </location>
</feature>
<evidence type="ECO:0000256" key="1">
    <source>
        <dbReference type="SAM" id="MobiDB-lite"/>
    </source>
</evidence>
<dbReference type="Proteomes" id="UP000018936">
    <property type="component" value="Unassembled WGS sequence"/>
</dbReference>
<comment type="caution">
    <text evidence="2">The sequence shown here is derived from an EMBL/GenBank/DDBJ whole genome shotgun (WGS) entry which is preliminary data.</text>
</comment>
<reference evidence="2 3" key="1">
    <citation type="journal article" date="2013" name="Proc. Natl. Acad. Sci. U.S.A.">
        <title>The king cobra genome reveals dynamic gene evolution and adaptation in the snake venom system.</title>
        <authorList>
            <person name="Vonk F.J."/>
            <person name="Casewell N.R."/>
            <person name="Henkel C.V."/>
            <person name="Heimberg A.M."/>
            <person name="Jansen H.J."/>
            <person name="McCleary R.J."/>
            <person name="Kerkkamp H.M."/>
            <person name="Vos R.A."/>
            <person name="Guerreiro I."/>
            <person name="Calvete J.J."/>
            <person name="Wuster W."/>
            <person name="Woods A.E."/>
            <person name="Logan J.M."/>
            <person name="Harrison R.A."/>
            <person name="Castoe T.A."/>
            <person name="de Koning A.P."/>
            <person name="Pollock D.D."/>
            <person name="Yandell M."/>
            <person name="Calderon D."/>
            <person name="Renjifo C."/>
            <person name="Currier R.B."/>
            <person name="Salgado D."/>
            <person name="Pla D."/>
            <person name="Sanz L."/>
            <person name="Hyder A.S."/>
            <person name="Ribeiro J.M."/>
            <person name="Arntzen J.W."/>
            <person name="van den Thillart G.E."/>
            <person name="Boetzer M."/>
            <person name="Pirovano W."/>
            <person name="Dirks R.P."/>
            <person name="Spaink H.P."/>
            <person name="Duboule D."/>
            <person name="McGlinn E."/>
            <person name="Kini R.M."/>
            <person name="Richardson M.K."/>
        </authorList>
    </citation>
    <scope>NUCLEOTIDE SEQUENCE</scope>
    <source>
        <tissue evidence="2">Blood</tissue>
    </source>
</reference>
<evidence type="ECO:0000313" key="3">
    <source>
        <dbReference type="Proteomes" id="UP000018936"/>
    </source>
</evidence>
<dbReference type="EMBL" id="AZIM01000860">
    <property type="protein sequence ID" value="ETE69048.1"/>
    <property type="molecule type" value="Genomic_DNA"/>
</dbReference>
<keyword evidence="3" id="KW-1185">Reference proteome</keyword>
<feature type="non-terminal residue" evidence="2">
    <location>
        <position position="1"/>
    </location>
</feature>
<name>V8P4W6_OPHHA</name>